<dbReference type="Gene3D" id="3.40.630.30">
    <property type="match status" value="1"/>
</dbReference>
<dbReference type="SUPFAM" id="SSF55729">
    <property type="entry name" value="Acyl-CoA N-acyltransferases (Nat)"/>
    <property type="match status" value="1"/>
</dbReference>
<keyword evidence="2" id="KW-0808">Transferase</keyword>
<sequence>MKVNQNIAILGQRVVLVPYRREHVQKYHQWMSDPELRELTASEPLSLEEEYEMQRKWQDDEDKLTFIVLARNTSAPNGFSNIHDISQMIGDVNLFFKGSPDDEDFEVEAEIMIAENDYRRKGYASEALQLLFSFAMSHTYPPLLPITADKLVARIGESNSASIALFAKLGFVVTKRVKVFEEVEMRLADYSASKVWASGVRTEV</sequence>
<evidence type="ECO:0000259" key="5">
    <source>
        <dbReference type="PROSITE" id="PS51186"/>
    </source>
</evidence>
<evidence type="ECO:0000256" key="4">
    <source>
        <dbReference type="ARBA" id="ARBA00069551"/>
    </source>
</evidence>
<dbReference type="Pfam" id="PF13302">
    <property type="entry name" value="Acetyltransf_3"/>
    <property type="match status" value="1"/>
</dbReference>
<evidence type="ECO:0000256" key="3">
    <source>
        <dbReference type="ARBA" id="ARBA00023315"/>
    </source>
</evidence>
<dbReference type="PANTHER" id="PTHR13256">
    <property type="entry name" value="N-ACETYLTRANSFERASE 9"/>
    <property type="match status" value="1"/>
</dbReference>
<evidence type="ECO:0000256" key="2">
    <source>
        <dbReference type="ARBA" id="ARBA00022679"/>
    </source>
</evidence>
<comment type="similarity">
    <text evidence="1">Belongs to the acetyltransferase family. GNAT subfamily.</text>
</comment>
<dbReference type="InterPro" id="IPR039135">
    <property type="entry name" value="NAT9-like"/>
</dbReference>
<evidence type="ECO:0000313" key="7">
    <source>
        <dbReference type="Proteomes" id="UP000217199"/>
    </source>
</evidence>
<dbReference type="InterPro" id="IPR016181">
    <property type="entry name" value="Acyl_CoA_acyltransferase"/>
</dbReference>
<dbReference type="Proteomes" id="UP000217199">
    <property type="component" value="Unassembled WGS sequence"/>
</dbReference>
<dbReference type="InParanoid" id="A0A286UQ09"/>
<keyword evidence="7" id="KW-1185">Reference proteome</keyword>
<name>A0A286UQ09_9AGAM</name>
<dbReference type="GO" id="GO:0008080">
    <property type="term" value="F:N-acetyltransferase activity"/>
    <property type="evidence" value="ECO:0007669"/>
    <property type="project" value="InterPro"/>
</dbReference>
<dbReference type="STRING" id="2282107.A0A286UQ09"/>
<reference evidence="6 7" key="1">
    <citation type="journal article" date="2017" name="Mol. Ecol.">
        <title>Comparative and population genomic landscape of Phellinus noxius: A hypervariable fungus causing root rot in trees.</title>
        <authorList>
            <person name="Chung C.L."/>
            <person name="Lee T.J."/>
            <person name="Akiba M."/>
            <person name="Lee H.H."/>
            <person name="Kuo T.H."/>
            <person name="Liu D."/>
            <person name="Ke H.M."/>
            <person name="Yokoi T."/>
            <person name="Roa M.B."/>
            <person name="Lu M.J."/>
            <person name="Chang Y.Y."/>
            <person name="Ann P.J."/>
            <person name="Tsai J.N."/>
            <person name="Chen C.Y."/>
            <person name="Tzean S.S."/>
            <person name="Ota Y."/>
            <person name="Hattori T."/>
            <person name="Sahashi N."/>
            <person name="Liou R.F."/>
            <person name="Kikuchi T."/>
            <person name="Tsai I.J."/>
        </authorList>
    </citation>
    <scope>NUCLEOTIDE SEQUENCE [LARGE SCALE GENOMIC DNA]</scope>
    <source>
        <strain evidence="6 7">FFPRI411160</strain>
    </source>
</reference>
<dbReference type="FunFam" id="3.40.630.30:FF:000248">
    <property type="entry name" value="N-acetyltransferase 9-like protein"/>
    <property type="match status" value="1"/>
</dbReference>
<proteinExistence type="inferred from homology"/>
<protein>
    <recommendedName>
        <fullName evidence="4">N-acetyltransferase 9-like protein</fullName>
    </recommendedName>
</protein>
<feature type="domain" description="N-acetyltransferase" evidence="5">
    <location>
        <begin position="34"/>
        <end position="190"/>
    </location>
</feature>
<evidence type="ECO:0000313" key="6">
    <source>
        <dbReference type="EMBL" id="PAV21629.1"/>
    </source>
</evidence>
<evidence type="ECO:0000256" key="1">
    <source>
        <dbReference type="ARBA" id="ARBA00009342"/>
    </source>
</evidence>
<comment type="caution">
    <text evidence="6">The sequence shown here is derived from an EMBL/GenBank/DDBJ whole genome shotgun (WGS) entry which is preliminary data.</text>
</comment>
<dbReference type="FunCoup" id="A0A286UQ09">
    <property type="interactions" value="220"/>
</dbReference>
<accession>A0A286UQ09</accession>
<dbReference type="EMBL" id="NBII01000002">
    <property type="protein sequence ID" value="PAV21629.1"/>
    <property type="molecule type" value="Genomic_DNA"/>
</dbReference>
<keyword evidence="3" id="KW-0012">Acyltransferase</keyword>
<gene>
    <name evidence="6" type="ORF">PNOK_0158600</name>
</gene>
<dbReference type="InterPro" id="IPR000182">
    <property type="entry name" value="GNAT_dom"/>
</dbReference>
<dbReference type="PROSITE" id="PS51186">
    <property type="entry name" value="GNAT"/>
    <property type="match status" value="1"/>
</dbReference>
<dbReference type="AlphaFoldDB" id="A0A286UQ09"/>
<organism evidence="6 7">
    <name type="scientific">Pyrrhoderma noxium</name>
    <dbReference type="NCBI Taxonomy" id="2282107"/>
    <lineage>
        <taxon>Eukaryota</taxon>
        <taxon>Fungi</taxon>
        <taxon>Dikarya</taxon>
        <taxon>Basidiomycota</taxon>
        <taxon>Agaricomycotina</taxon>
        <taxon>Agaricomycetes</taxon>
        <taxon>Hymenochaetales</taxon>
        <taxon>Hymenochaetaceae</taxon>
        <taxon>Pyrrhoderma</taxon>
    </lineage>
</organism>
<dbReference type="PANTHER" id="PTHR13256:SF16">
    <property type="entry name" value="ALPHA_BETA-TUBULIN-N-ACETYLTRANSFERASE 9"/>
    <property type="match status" value="1"/>
</dbReference>
<dbReference type="OrthoDB" id="5043642at2759"/>